<dbReference type="SUPFAM" id="SSF55874">
    <property type="entry name" value="ATPase domain of HSP90 chaperone/DNA topoisomerase II/histidine kinase"/>
    <property type="match status" value="1"/>
</dbReference>
<evidence type="ECO:0000256" key="8">
    <source>
        <dbReference type="ARBA" id="ARBA00022741"/>
    </source>
</evidence>
<keyword evidence="9 16" id="KW-0418">Kinase</keyword>
<dbReference type="GO" id="GO:0005524">
    <property type="term" value="F:ATP binding"/>
    <property type="evidence" value="ECO:0007669"/>
    <property type="project" value="UniProtKB-KW"/>
</dbReference>
<dbReference type="InterPro" id="IPR033479">
    <property type="entry name" value="dCache_1"/>
</dbReference>
<gene>
    <name evidence="16" type="ORF">H8D96_03470</name>
</gene>
<keyword evidence="11 14" id="KW-1133">Transmembrane helix</keyword>
<organism evidence="16 17">
    <name type="scientific">Candidatus Desulfatibia vada</name>
    <dbReference type="NCBI Taxonomy" id="2841696"/>
    <lineage>
        <taxon>Bacteria</taxon>
        <taxon>Pseudomonadati</taxon>
        <taxon>Thermodesulfobacteriota</taxon>
        <taxon>Desulfobacteria</taxon>
        <taxon>Desulfobacterales</taxon>
        <taxon>Desulfobacterales incertae sedis</taxon>
        <taxon>Candidatus Desulfatibia</taxon>
    </lineage>
</organism>
<dbReference type="Gene3D" id="1.10.287.130">
    <property type="match status" value="1"/>
</dbReference>
<comment type="caution">
    <text evidence="16">The sequence shown here is derived from an EMBL/GenBank/DDBJ whole genome shotgun (WGS) entry which is preliminary data.</text>
</comment>
<evidence type="ECO:0000256" key="4">
    <source>
        <dbReference type="ARBA" id="ARBA00022475"/>
    </source>
</evidence>
<evidence type="ECO:0000256" key="3">
    <source>
        <dbReference type="ARBA" id="ARBA00012438"/>
    </source>
</evidence>
<comment type="catalytic activity">
    <reaction evidence="1">
        <text>ATP + protein L-histidine = ADP + protein N-phospho-L-histidine.</text>
        <dbReference type="EC" id="2.7.13.3"/>
    </reaction>
</comment>
<evidence type="ECO:0000313" key="16">
    <source>
        <dbReference type="EMBL" id="MBC8430959.1"/>
    </source>
</evidence>
<dbReference type="InterPro" id="IPR036097">
    <property type="entry name" value="HisK_dim/P_sf"/>
</dbReference>
<comment type="subcellular location">
    <subcellularLocation>
        <location evidence="2">Cell membrane</location>
        <topology evidence="2">Multi-pass membrane protein</topology>
    </subcellularLocation>
</comment>
<evidence type="ECO:0000256" key="11">
    <source>
        <dbReference type="ARBA" id="ARBA00022989"/>
    </source>
</evidence>
<dbReference type="Pfam" id="PF02518">
    <property type="entry name" value="HATPase_c"/>
    <property type="match status" value="1"/>
</dbReference>
<evidence type="ECO:0000259" key="15">
    <source>
        <dbReference type="PROSITE" id="PS50109"/>
    </source>
</evidence>
<dbReference type="InterPro" id="IPR003661">
    <property type="entry name" value="HisK_dim/P_dom"/>
</dbReference>
<keyword evidence="8" id="KW-0547">Nucleotide-binding</keyword>
<evidence type="ECO:0000256" key="2">
    <source>
        <dbReference type="ARBA" id="ARBA00004651"/>
    </source>
</evidence>
<sequence length="569" mass="63741">MNQDKSLNNNYYQSLTRKLILTVIIVSFAPMILVSGVIFDQFRESYKEKVYAHLGMLIKKHQRTIDSFLNEKMNDIRFLAKTASFEELSDESFLRKRLATLQQEYGTVFEDLGVINDEGIQIAYAGPFDLTNALYLGADWFKGAAKTQYFISDVFLGLRGLPHFIVAVRQIHDGKPWILRATIDFGAFNNLVTNIRIGRTGFAFILNRAGELQTQPHLDIIPDKDTYMEFIRIGGKKQNGINIVQRKDALNKKSLFVSALLKNGDWMLVYQQHAADAFADLNRGQFIAVIIFLIGGMAIVVMALIVSRRMVSRIAMADREKEMMGQQVIETGKLASIGELAAGIAHEINNPVAIMVEEAGWIQDLLEEEEFKEGENLEEFNRALRQINTQGKRCKEITHKLLSFARKTDSRVQVVQINDLIDDAVGVSEQRAKYGKVVINTNLEKNLPCIQASQSEMQQVFLNLINNALDAMEQKGGTIDISGRLESDHIVIDVVDNGPGIPRSNLARIFDPFFTTKPVGKGTGLGLSICYGIIKKMGGEIDIRSVIDMGTTFSIRIPIPKEVPDANSE</sequence>
<evidence type="ECO:0000256" key="7">
    <source>
        <dbReference type="ARBA" id="ARBA00022692"/>
    </source>
</evidence>
<dbReference type="CDD" id="cd00082">
    <property type="entry name" value="HisKA"/>
    <property type="match status" value="1"/>
</dbReference>
<dbReference type="SUPFAM" id="SSF47384">
    <property type="entry name" value="Homodimeric domain of signal transducing histidine kinase"/>
    <property type="match status" value="1"/>
</dbReference>
<dbReference type="Pfam" id="PF00512">
    <property type="entry name" value="HisKA"/>
    <property type="match status" value="1"/>
</dbReference>
<dbReference type="GO" id="GO:0000155">
    <property type="term" value="F:phosphorelay sensor kinase activity"/>
    <property type="evidence" value="ECO:0007669"/>
    <property type="project" value="InterPro"/>
</dbReference>
<dbReference type="InterPro" id="IPR036890">
    <property type="entry name" value="HATPase_C_sf"/>
</dbReference>
<evidence type="ECO:0000256" key="5">
    <source>
        <dbReference type="ARBA" id="ARBA00022553"/>
    </source>
</evidence>
<dbReference type="InterPro" id="IPR004358">
    <property type="entry name" value="Sig_transdc_His_kin-like_C"/>
</dbReference>
<dbReference type="PANTHER" id="PTHR43065">
    <property type="entry name" value="SENSOR HISTIDINE KINASE"/>
    <property type="match status" value="1"/>
</dbReference>
<dbReference type="PRINTS" id="PR00344">
    <property type="entry name" value="BCTRLSENSOR"/>
</dbReference>
<dbReference type="PANTHER" id="PTHR43065:SF46">
    <property type="entry name" value="C4-DICARBOXYLATE TRANSPORT SENSOR PROTEIN DCTB"/>
    <property type="match status" value="1"/>
</dbReference>
<dbReference type="InterPro" id="IPR003594">
    <property type="entry name" value="HATPase_dom"/>
</dbReference>
<dbReference type="EMBL" id="JACNIG010000097">
    <property type="protein sequence ID" value="MBC8430959.1"/>
    <property type="molecule type" value="Genomic_DNA"/>
</dbReference>
<dbReference type="Gene3D" id="3.30.450.20">
    <property type="entry name" value="PAS domain"/>
    <property type="match status" value="1"/>
</dbReference>
<dbReference type="SMART" id="SM00388">
    <property type="entry name" value="HisKA"/>
    <property type="match status" value="1"/>
</dbReference>
<feature type="transmembrane region" description="Helical" evidence="14">
    <location>
        <begin position="286"/>
        <end position="306"/>
    </location>
</feature>
<feature type="transmembrane region" description="Helical" evidence="14">
    <location>
        <begin position="20"/>
        <end position="39"/>
    </location>
</feature>
<accession>A0A8J6NW75</accession>
<keyword evidence="5" id="KW-0597">Phosphoprotein</keyword>
<protein>
    <recommendedName>
        <fullName evidence="3">histidine kinase</fullName>
        <ecNumber evidence="3">2.7.13.3</ecNumber>
    </recommendedName>
</protein>
<evidence type="ECO:0000256" key="1">
    <source>
        <dbReference type="ARBA" id="ARBA00000085"/>
    </source>
</evidence>
<keyword evidence="4" id="KW-1003">Cell membrane</keyword>
<evidence type="ECO:0000256" key="13">
    <source>
        <dbReference type="ARBA" id="ARBA00023136"/>
    </source>
</evidence>
<evidence type="ECO:0000313" key="17">
    <source>
        <dbReference type="Proteomes" id="UP000605201"/>
    </source>
</evidence>
<dbReference type="PROSITE" id="PS50109">
    <property type="entry name" value="HIS_KIN"/>
    <property type="match status" value="1"/>
</dbReference>
<evidence type="ECO:0000256" key="14">
    <source>
        <dbReference type="SAM" id="Phobius"/>
    </source>
</evidence>
<dbReference type="AlphaFoldDB" id="A0A8J6NW75"/>
<dbReference type="Pfam" id="PF02743">
    <property type="entry name" value="dCache_1"/>
    <property type="match status" value="1"/>
</dbReference>
<evidence type="ECO:0000256" key="6">
    <source>
        <dbReference type="ARBA" id="ARBA00022679"/>
    </source>
</evidence>
<dbReference type="Gene3D" id="3.30.565.10">
    <property type="entry name" value="Histidine kinase-like ATPase, C-terminal domain"/>
    <property type="match status" value="1"/>
</dbReference>
<dbReference type="EC" id="2.7.13.3" evidence="3"/>
<proteinExistence type="predicted"/>
<keyword evidence="13 14" id="KW-0472">Membrane</keyword>
<evidence type="ECO:0000256" key="10">
    <source>
        <dbReference type="ARBA" id="ARBA00022840"/>
    </source>
</evidence>
<name>A0A8J6NW75_9BACT</name>
<reference evidence="16 17" key="1">
    <citation type="submission" date="2020-08" db="EMBL/GenBank/DDBJ databases">
        <title>Bridging the membrane lipid divide: bacteria of the FCB group superphylum have the potential to synthesize archaeal ether lipids.</title>
        <authorList>
            <person name="Villanueva L."/>
            <person name="Von Meijenfeldt F.A.B."/>
            <person name="Westbye A.B."/>
            <person name="Yadav S."/>
            <person name="Hopmans E.C."/>
            <person name="Dutilh B.E."/>
            <person name="Sinninghe Damste J.S."/>
        </authorList>
    </citation>
    <scope>NUCLEOTIDE SEQUENCE [LARGE SCALE GENOMIC DNA]</scope>
    <source>
        <strain evidence="16">NIOZ-UU17</strain>
    </source>
</reference>
<dbReference type="GO" id="GO:0005886">
    <property type="term" value="C:plasma membrane"/>
    <property type="evidence" value="ECO:0007669"/>
    <property type="project" value="UniProtKB-SubCell"/>
</dbReference>
<feature type="domain" description="Histidine kinase" evidence="15">
    <location>
        <begin position="343"/>
        <end position="561"/>
    </location>
</feature>
<dbReference type="Proteomes" id="UP000605201">
    <property type="component" value="Unassembled WGS sequence"/>
</dbReference>
<evidence type="ECO:0000256" key="9">
    <source>
        <dbReference type="ARBA" id="ARBA00022777"/>
    </source>
</evidence>
<keyword evidence="6" id="KW-0808">Transferase</keyword>
<keyword evidence="12" id="KW-0902">Two-component regulatory system</keyword>
<keyword evidence="7 14" id="KW-0812">Transmembrane</keyword>
<dbReference type="InterPro" id="IPR005467">
    <property type="entry name" value="His_kinase_dom"/>
</dbReference>
<keyword evidence="10" id="KW-0067">ATP-binding</keyword>
<dbReference type="SMART" id="SM00387">
    <property type="entry name" value="HATPase_c"/>
    <property type="match status" value="1"/>
</dbReference>
<evidence type="ECO:0000256" key="12">
    <source>
        <dbReference type="ARBA" id="ARBA00023012"/>
    </source>
</evidence>